<accession>A0A2M8EKM5</accession>
<feature type="transmembrane region" description="Helical" evidence="1">
    <location>
        <begin position="82"/>
        <end position="105"/>
    </location>
</feature>
<reference evidence="3" key="1">
    <citation type="submission" date="2017-09" db="EMBL/GenBank/DDBJ databases">
        <title>Depth-based differentiation of microbial function through sediment-hosted aquifers and enrichment of novel symbionts in the deep terrestrial subsurface.</title>
        <authorList>
            <person name="Probst A.J."/>
            <person name="Ladd B."/>
            <person name="Jarett J.K."/>
            <person name="Geller-Mcgrath D.E."/>
            <person name="Sieber C.M.K."/>
            <person name="Emerson J.B."/>
            <person name="Anantharaman K."/>
            <person name="Thomas B.C."/>
            <person name="Malmstrom R."/>
            <person name="Stieglmeier M."/>
            <person name="Klingl A."/>
            <person name="Woyke T."/>
            <person name="Ryan C.M."/>
            <person name="Banfield J.F."/>
        </authorList>
    </citation>
    <scope>NUCLEOTIDE SEQUENCE [LARGE SCALE GENOMIC DNA]</scope>
</reference>
<feature type="transmembrane region" description="Helical" evidence="1">
    <location>
        <begin position="7"/>
        <end position="29"/>
    </location>
</feature>
<evidence type="ECO:0000256" key="1">
    <source>
        <dbReference type="SAM" id="Phobius"/>
    </source>
</evidence>
<sequence>MKHINPLTAGILQALGVVLYIFILVSLIFPLSQNFVVPTYGGVNFASFFVLLFFSSSVLTCGVITFAYPFQLVLKKNVKDAVAVIISMGITLVLFLAIISLIVFFTGKTTLQQVANLQSTHSEDFYRQKATEAKQRLEDKKMMYENNKNEVSPDVKTINIEPQISPYSIDINTGEKTLIEP</sequence>
<dbReference type="EMBL" id="PFSJ01000031">
    <property type="protein sequence ID" value="PJC23291.1"/>
    <property type="molecule type" value="Genomic_DNA"/>
</dbReference>
<protein>
    <submittedName>
        <fullName evidence="2">Uncharacterized protein</fullName>
    </submittedName>
</protein>
<organism evidence="2 3">
    <name type="scientific">candidate division WWE3 bacterium CG_4_9_14_0_2_um_filter_35_11</name>
    <dbReference type="NCBI Taxonomy" id="1975077"/>
    <lineage>
        <taxon>Bacteria</taxon>
        <taxon>Katanobacteria</taxon>
    </lineage>
</organism>
<keyword evidence="1" id="KW-0812">Transmembrane</keyword>
<evidence type="ECO:0000313" key="2">
    <source>
        <dbReference type="EMBL" id="PJC23291.1"/>
    </source>
</evidence>
<evidence type="ECO:0000313" key="3">
    <source>
        <dbReference type="Proteomes" id="UP000229756"/>
    </source>
</evidence>
<dbReference type="AlphaFoldDB" id="A0A2M8EKM5"/>
<comment type="caution">
    <text evidence="2">The sequence shown here is derived from an EMBL/GenBank/DDBJ whole genome shotgun (WGS) entry which is preliminary data.</text>
</comment>
<keyword evidence="1" id="KW-0472">Membrane</keyword>
<gene>
    <name evidence="2" type="ORF">CO058_04265</name>
</gene>
<feature type="transmembrane region" description="Helical" evidence="1">
    <location>
        <begin position="49"/>
        <end position="70"/>
    </location>
</feature>
<dbReference type="Proteomes" id="UP000229756">
    <property type="component" value="Unassembled WGS sequence"/>
</dbReference>
<name>A0A2M8EKM5_UNCKA</name>
<keyword evidence="1" id="KW-1133">Transmembrane helix</keyword>
<proteinExistence type="predicted"/>